<protein>
    <submittedName>
        <fullName evidence="1">Uncharacterized protein</fullName>
    </submittedName>
</protein>
<dbReference type="Proteomes" id="UP001066276">
    <property type="component" value="Chromosome 6"/>
</dbReference>
<keyword evidence="2" id="KW-1185">Reference proteome</keyword>
<sequence>MRPCDTSALIVPPHELNMGKHDGRQSKLHFDKGKNTCGEVAPISQNAQAAAPPEIPDDNVNMAALLLATQQSITSVEAKMDNICVRIDAIMHKLQKHDSWLMEAEQRLSPVEDTVST</sequence>
<accession>A0AAV7QQT8</accession>
<evidence type="ECO:0000313" key="1">
    <source>
        <dbReference type="EMBL" id="KAJ1142872.1"/>
    </source>
</evidence>
<dbReference type="EMBL" id="JANPWB010000010">
    <property type="protein sequence ID" value="KAJ1142872.1"/>
    <property type="molecule type" value="Genomic_DNA"/>
</dbReference>
<comment type="caution">
    <text evidence="1">The sequence shown here is derived from an EMBL/GenBank/DDBJ whole genome shotgun (WGS) entry which is preliminary data.</text>
</comment>
<proteinExistence type="predicted"/>
<name>A0AAV7QQT8_PLEWA</name>
<dbReference type="AlphaFoldDB" id="A0AAV7QQT8"/>
<reference evidence="1" key="1">
    <citation type="journal article" date="2022" name="bioRxiv">
        <title>Sequencing and chromosome-scale assembly of the giantPleurodeles waltlgenome.</title>
        <authorList>
            <person name="Brown T."/>
            <person name="Elewa A."/>
            <person name="Iarovenko S."/>
            <person name="Subramanian E."/>
            <person name="Araus A.J."/>
            <person name="Petzold A."/>
            <person name="Susuki M."/>
            <person name="Suzuki K.-i.T."/>
            <person name="Hayashi T."/>
            <person name="Toyoda A."/>
            <person name="Oliveira C."/>
            <person name="Osipova E."/>
            <person name="Leigh N.D."/>
            <person name="Simon A."/>
            <person name="Yun M.H."/>
        </authorList>
    </citation>
    <scope>NUCLEOTIDE SEQUENCE</scope>
    <source>
        <strain evidence="1">20211129_DDA</strain>
        <tissue evidence="1">Liver</tissue>
    </source>
</reference>
<organism evidence="1 2">
    <name type="scientific">Pleurodeles waltl</name>
    <name type="common">Iberian ribbed newt</name>
    <dbReference type="NCBI Taxonomy" id="8319"/>
    <lineage>
        <taxon>Eukaryota</taxon>
        <taxon>Metazoa</taxon>
        <taxon>Chordata</taxon>
        <taxon>Craniata</taxon>
        <taxon>Vertebrata</taxon>
        <taxon>Euteleostomi</taxon>
        <taxon>Amphibia</taxon>
        <taxon>Batrachia</taxon>
        <taxon>Caudata</taxon>
        <taxon>Salamandroidea</taxon>
        <taxon>Salamandridae</taxon>
        <taxon>Pleurodelinae</taxon>
        <taxon>Pleurodeles</taxon>
    </lineage>
</organism>
<evidence type="ECO:0000313" key="2">
    <source>
        <dbReference type="Proteomes" id="UP001066276"/>
    </source>
</evidence>
<gene>
    <name evidence="1" type="ORF">NDU88_009185</name>
</gene>